<keyword evidence="1" id="KW-0812">Transmembrane</keyword>
<feature type="transmembrane region" description="Helical" evidence="1">
    <location>
        <begin position="70"/>
        <end position="89"/>
    </location>
</feature>
<keyword evidence="4" id="KW-1185">Reference proteome</keyword>
<feature type="transmembrane region" description="Helical" evidence="1">
    <location>
        <begin position="38"/>
        <end position="63"/>
    </location>
</feature>
<gene>
    <name evidence="3" type="ORF">OL497_29185</name>
</gene>
<evidence type="ECO:0000313" key="4">
    <source>
        <dbReference type="Proteomes" id="UP001207742"/>
    </source>
</evidence>
<dbReference type="PANTHER" id="PTHR14859:SF15">
    <property type="entry name" value="ENDONUCLEASE_EXONUCLEASE_PHOSPHATASE DOMAIN-CONTAINING PROTEIN"/>
    <property type="match status" value="1"/>
</dbReference>
<dbReference type="InterPro" id="IPR036691">
    <property type="entry name" value="Endo/exonu/phosph_ase_sf"/>
</dbReference>
<keyword evidence="3" id="KW-0540">Nuclease</keyword>
<dbReference type="PANTHER" id="PTHR14859">
    <property type="entry name" value="CALCOFLUOR WHITE HYPERSENSITIVE PROTEIN PRECURSOR"/>
    <property type="match status" value="1"/>
</dbReference>
<dbReference type="Proteomes" id="UP001207742">
    <property type="component" value="Unassembled WGS sequence"/>
</dbReference>
<dbReference type="GO" id="GO:0004519">
    <property type="term" value="F:endonuclease activity"/>
    <property type="evidence" value="ECO:0007669"/>
    <property type="project" value="UniProtKB-KW"/>
</dbReference>
<dbReference type="PROSITE" id="PS51257">
    <property type="entry name" value="PROKAR_LIPOPROTEIN"/>
    <property type="match status" value="1"/>
</dbReference>
<name>A0ABT3IVL0_9BACT</name>
<dbReference type="RefSeq" id="WP_264734810.1">
    <property type="nucleotide sequence ID" value="NZ_JAPDNR010000001.1"/>
</dbReference>
<keyword evidence="3" id="KW-0378">Hydrolase</keyword>
<dbReference type="InterPro" id="IPR051916">
    <property type="entry name" value="GPI-anchor_lipid_remodeler"/>
</dbReference>
<accession>A0ABT3IVL0</accession>
<proteinExistence type="predicted"/>
<comment type="caution">
    <text evidence="3">The sequence shown here is derived from an EMBL/GenBank/DDBJ whole genome shotgun (WGS) entry which is preliminary data.</text>
</comment>
<reference evidence="3 4" key="1">
    <citation type="submission" date="2022-10" db="EMBL/GenBank/DDBJ databases">
        <title>Chitinophaga nivalis PC15 sp. nov., isolated from Pyeongchang county, South Korea.</title>
        <authorList>
            <person name="Trinh H.N."/>
        </authorList>
    </citation>
    <scope>NUCLEOTIDE SEQUENCE [LARGE SCALE GENOMIC DNA]</scope>
    <source>
        <strain evidence="3 4">PC14</strain>
    </source>
</reference>
<feature type="domain" description="Endonuclease/exonuclease/phosphatase" evidence="2">
    <location>
        <begin position="108"/>
        <end position="360"/>
    </location>
</feature>
<dbReference type="InterPro" id="IPR005135">
    <property type="entry name" value="Endo/exonuclease/phosphatase"/>
</dbReference>
<keyword evidence="1" id="KW-1133">Transmembrane helix</keyword>
<dbReference type="SUPFAM" id="SSF56219">
    <property type="entry name" value="DNase I-like"/>
    <property type="match status" value="1"/>
</dbReference>
<keyword evidence="3" id="KW-0255">Endonuclease</keyword>
<dbReference type="Gene3D" id="3.60.10.10">
    <property type="entry name" value="Endonuclease/exonuclease/phosphatase"/>
    <property type="match status" value="1"/>
</dbReference>
<dbReference type="EMBL" id="JAPDNS010000002">
    <property type="protein sequence ID" value="MCW3488002.1"/>
    <property type="molecule type" value="Genomic_DNA"/>
</dbReference>
<sequence>MRFLRLFTKGFFVTINFAVVLLFLAACLAPYISPAWFWPISFITLAFPFLLGLLVIFLIGWLFFNYRYAFLSLIAIFLGWKSISAFVALNITGGNKVPPAAQPGLTVMSYNVSQFGLYRERDSKYNRLAMFALIKKQELDIACFQDFYTSEKKNDFNNREDISREMKLPYRFFSSDFNRNGMQHWGSIIYSRYPIIAADKVKMSVGPRSESLIYADIVKGTDTIRIVNMHLESYRFNAKDYNAIQKIKNQEDTGLVATKSIVQKMREAYIRRSQQADIVGGFIKQSPYPVIVCGDFNDTPASYTYFTIKGDLQDAFLQKGLGIGRTFNGLAPTLRIDYVFASADFKINSFRKIISDLSDHYPVIANLSLIGSGQATVEVNK</sequence>
<feature type="transmembrane region" description="Helical" evidence="1">
    <location>
        <begin position="12"/>
        <end position="32"/>
    </location>
</feature>
<evidence type="ECO:0000256" key="1">
    <source>
        <dbReference type="SAM" id="Phobius"/>
    </source>
</evidence>
<evidence type="ECO:0000313" key="3">
    <source>
        <dbReference type="EMBL" id="MCW3488002.1"/>
    </source>
</evidence>
<keyword evidence="1" id="KW-0472">Membrane</keyword>
<dbReference type="Pfam" id="PF03372">
    <property type="entry name" value="Exo_endo_phos"/>
    <property type="match status" value="1"/>
</dbReference>
<organism evidence="3 4">
    <name type="scientific">Chitinophaga nivalis</name>
    <dbReference type="NCBI Taxonomy" id="2991709"/>
    <lineage>
        <taxon>Bacteria</taxon>
        <taxon>Pseudomonadati</taxon>
        <taxon>Bacteroidota</taxon>
        <taxon>Chitinophagia</taxon>
        <taxon>Chitinophagales</taxon>
        <taxon>Chitinophagaceae</taxon>
        <taxon>Chitinophaga</taxon>
    </lineage>
</organism>
<protein>
    <submittedName>
        <fullName evidence="3">Endonuclease/exonuclease/phosphatase family protein</fullName>
    </submittedName>
</protein>
<dbReference type="CDD" id="cd09084">
    <property type="entry name" value="EEP-2"/>
    <property type="match status" value="1"/>
</dbReference>
<evidence type="ECO:0000259" key="2">
    <source>
        <dbReference type="Pfam" id="PF03372"/>
    </source>
</evidence>